<dbReference type="AlphaFoldDB" id="A0AAP9GEC2"/>
<name>A0AAP9GEC2_9VIBR</name>
<evidence type="ECO:0000256" key="1">
    <source>
        <dbReference type="ARBA" id="ARBA00004781"/>
    </source>
</evidence>
<dbReference type="Gene3D" id="3.40.50.720">
    <property type="entry name" value="NAD(P)-binding Rossmann-like Domain"/>
    <property type="match status" value="1"/>
</dbReference>
<evidence type="ECO:0000313" key="8">
    <source>
        <dbReference type="EMBL" id="AYO15872.1"/>
    </source>
</evidence>
<reference evidence="9" key="3">
    <citation type="submission" date="2019-11" db="EMBL/GenBank/DDBJ databases">
        <title>Complete genome sequence of Vibrio owensii SH-14 isolated from shrimp with acute hepatopancreatic necrosis diease.</title>
        <authorList>
            <person name="Liang X."/>
            <person name="Wang Y."/>
        </authorList>
    </citation>
    <scope>NUCLEOTIDE SEQUENCE</scope>
    <source>
        <strain evidence="9">SH14</strain>
    </source>
</reference>
<dbReference type="RefSeq" id="WP_054823083.1">
    <property type="nucleotide sequence ID" value="NZ_CP033137.1"/>
</dbReference>
<evidence type="ECO:0000256" key="6">
    <source>
        <dbReference type="RuleBase" id="RU364082"/>
    </source>
</evidence>
<evidence type="ECO:0000313" key="10">
    <source>
        <dbReference type="Proteomes" id="UP000272136"/>
    </source>
</evidence>
<keyword evidence="6 9" id="KW-0560">Oxidoreductase</keyword>
<reference evidence="9 11" key="1">
    <citation type="journal article" date="2015" name="Genome Announc.">
        <title>Draft Genome Sequence of Vibrio owensii Strain SH-14, Which Causes Shrimp Acute Hepatopancreatic Necrosis Disease.</title>
        <authorList>
            <person name="Liu L."/>
            <person name="Xiao J."/>
            <person name="Xia X."/>
            <person name="Pan Y."/>
            <person name="Yan S."/>
            <person name="Wang Y."/>
        </authorList>
    </citation>
    <scope>NUCLEOTIDE SEQUENCE [LARGE SCALE GENOMIC DNA]</scope>
    <source>
        <strain evidence="9 11">SH14</strain>
    </source>
</reference>
<dbReference type="InterPro" id="IPR005913">
    <property type="entry name" value="dTDP_dehydrorham_reduct"/>
</dbReference>
<dbReference type="GO" id="GO:0019305">
    <property type="term" value="P:dTDP-rhamnose biosynthetic process"/>
    <property type="evidence" value="ECO:0007669"/>
    <property type="project" value="TreeGrafter"/>
</dbReference>
<dbReference type="GO" id="GO:0005829">
    <property type="term" value="C:cytosol"/>
    <property type="evidence" value="ECO:0007669"/>
    <property type="project" value="TreeGrafter"/>
</dbReference>
<dbReference type="Proteomes" id="UP000272136">
    <property type="component" value="Chromosome 1"/>
</dbReference>
<evidence type="ECO:0000313" key="11">
    <source>
        <dbReference type="Proteomes" id="UP000390336"/>
    </source>
</evidence>
<organism evidence="9 11">
    <name type="scientific">Vibrio owensii</name>
    <dbReference type="NCBI Taxonomy" id="696485"/>
    <lineage>
        <taxon>Bacteria</taxon>
        <taxon>Pseudomonadati</taxon>
        <taxon>Pseudomonadota</taxon>
        <taxon>Gammaproteobacteria</taxon>
        <taxon>Vibrionales</taxon>
        <taxon>Vibrionaceae</taxon>
        <taxon>Vibrio</taxon>
    </lineage>
</organism>
<gene>
    <name evidence="9" type="primary">rfbD</name>
    <name evidence="9" type="ORF">APZ19_15920</name>
    <name evidence="8" type="ORF">D0812_16240</name>
</gene>
<evidence type="ECO:0000256" key="5">
    <source>
        <dbReference type="ARBA" id="ARBA00048200"/>
    </source>
</evidence>
<reference evidence="8 10" key="2">
    <citation type="submission" date="2018-10" db="EMBL/GenBank/DDBJ databases">
        <title>Whole Genome of Vibrio owensii strain 170502, isolated from Acute Hepatopancreatic Necrosis Disease (AHPND) shrimp.</title>
        <authorList>
            <person name="Yan M."/>
            <person name="Wang X."/>
            <person name="Wang Y."/>
        </authorList>
    </citation>
    <scope>NUCLEOTIDE SEQUENCE [LARGE SCALE GENOMIC DNA]</scope>
    <source>
        <strain evidence="8 10">1700302</strain>
    </source>
</reference>
<evidence type="ECO:0000256" key="4">
    <source>
        <dbReference type="ARBA" id="ARBA00017099"/>
    </source>
</evidence>
<dbReference type="CDD" id="cd05254">
    <property type="entry name" value="dTDP_HR_like_SDR_e"/>
    <property type="match status" value="1"/>
</dbReference>
<dbReference type="InterPro" id="IPR036291">
    <property type="entry name" value="NAD(P)-bd_dom_sf"/>
</dbReference>
<keyword evidence="10" id="KW-1185">Reference proteome</keyword>
<dbReference type="EMBL" id="CP045859">
    <property type="protein sequence ID" value="QGH48495.1"/>
    <property type="molecule type" value="Genomic_DNA"/>
</dbReference>
<protein>
    <recommendedName>
        <fullName evidence="4 6">dTDP-4-dehydrorhamnose reductase</fullName>
        <ecNumber evidence="3 6">1.1.1.133</ecNumber>
    </recommendedName>
</protein>
<dbReference type="Pfam" id="PF04321">
    <property type="entry name" value="RmlD_sub_bind"/>
    <property type="match status" value="1"/>
</dbReference>
<dbReference type="InterPro" id="IPR029903">
    <property type="entry name" value="RmlD-like-bd"/>
</dbReference>
<sequence length="293" mass="32598">MRVLVTGCNGQVGYFLTKILTYKENVELLAVDREELDITNQEAVIRTVKAFKPTIIINAAAHTAVDKAEQEVDLSYAINRDGPKFLAEAAQYIGAALLHISTDYVFDGKKSSEYVERDATNPQSVYGSSKLAGEMAVAEACEKHVILRTSWVFAEHGNNFVKTMLRLAIERNKLSIVCDQFGGPTYAGDIAKALAEIAERISNDEQVEYGIYHYSGLPYVSWYEFAEVIFEAAVEDKILSHKPTLSRIRTEQYPTPAKRPNNSALSSKKITDAFAIDASDWRGAVRDVKAFLE</sequence>
<comment type="pathway">
    <text evidence="1 6">Carbohydrate biosynthesis; dTDP-L-rhamnose biosynthesis.</text>
</comment>
<dbReference type="Proteomes" id="UP000390336">
    <property type="component" value="Chromosome 1"/>
</dbReference>
<feature type="domain" description="RmlD-like substrate binding" evidence="7">
    <location>
        <begin position="1"/>
        <end position="288"/>
    </location>
</feature>
<accession>A0AAP9GEC2</accession>
<dbReference type="NCBIfam" id="TIGR01214">
    <property type="entry name" value="rmlD"/>
    <property type="match status" value="1"/>
</dbReference>
<evidence type="ECO:0000256" key="2">
    <source>
        <dbReference type="ARBA" id="ARBA00010944"/>
    </source>
</evidence>
<proteinExistence type="inferred from homology"/>
<comment type="catalytic activity">
    <reaction evidence="5 6">
        <text>dTDP-beta-L-rhamnose + NADP(+) = dTDP-4-dehydro-beta-L-rhamnose + NADPH + H(+)</text>
        <dbReference type="Rhea" id="RHEA:21796"/>
        <dbReference type="ChEBI" id="CHEBI:15378"/>
        <dbReference type="ChEBI" id="CHEBI:57510"/>
        <dbReference type="ChEBI" id="CHEBI:57783"/>
        <dbReference type="ChEBI" id="CHEBI:58349"/>
        <dbReference type="ChEBI" id="CHEBI:62830"/>
        <dbReference type="EC" id="1.1.1.133"/>
    </reaction>
</comment>
<evidence type="ECO:0000256" key="3">
    <source>
        <dbReference type="ARBA" id="ARBA00012929"/>
    </source>
</evidence>
<dbReference type="EMBL" id="CP033137">
    <property type="protein sequence ID" value="AYO15872.1"/>
    <property type="molecule type" value="Genomic_DNA"/>
</dbReference>
<dbReference type="SUPFAM" id="SSF51735">
    <property type="entry name" value="NAD(P)-binding Rossmann-fold domains"/>
    <property type="match status" value="1"/>
</dbReference>
<comment type="function">
    <text evidence="6">Catalyzes the reduction of dTDP-6-deoxy-L-lyxo-4-hexulose to yield dTDP-L-rhamnose.</text>
</comment>
<dbReference type="FunFam" id="3.40.50.720:FF:000159">
    <property type="entry name" value="dTDP-4-dehydrorhamnose reductase"/>
    <property type="match status" value="1"/>
</dbReference>
<comment type="cofactor">
    <cofactor evidence="6">
        <name>Mg(2+)</name>
        <dbReference type="ChEBI" id="CHEBI:18420"/>
    </cofactor>
    <text evidence="6">Binds 1 Mg(2+) ion per monomer.</text>
</comment>
<evidence type="ECO:0000259" key="7">
    <source>
        <dbReference type="Pfam" id="PF04321"/>
    </source>
</evidence>
<keyword evidence="6" id="KW-0521">NADP</keyword>
<dbReference type="PANTHER" id="PTHR10491:SF4">
    <property type="entry name" value="METHIONINE ADENOSYLTRANSFERASE 2 SUBUNIT BETA"/>
    <property type="match status" value="1"/>
</dbReference>
<evidence type="ECO:0000313" key="9">
    <source>
        <dbReference type="EMBL" id="QGH48495.1"/>
    </source>
</evidence>
<comment type="similarity">
    <text evidence="2 6">Belongs to the dTDP-4-dehydrorhamnose reductase family.</text>
</comment>
<dbReference type="EC" id="1.1.1.133" evidence="3 6"/>
<dbReference type="GO" id="GO:0008831">
    <property type="term" value="F:dTDP-4-dehydrorhamnose reductase activity"/>
    <property type="evidence" value="ECO:0007669"/>
    <property type="project" value="UniProtKB-EC"/>
</dbReference>
<dbReference type="PANTHER" id="PTHR10491">
    <property type="entry name" value="DTDP-4-DEHYDRORHAMNOSE REDUCTASE"/>
    <property type="match status" value="1"/>
</dbReference>
<dbReference type="Gene3D" id="3.90.25.10">
    <property type="entry name" value="UDP-galactose 4-epimerase, domain 1"/>
    <property type="match status" value="1"/>
</dbReference>